<accession>Q9FWG0</accession>
<sequence length="292" mass="31952">MGSLVGAGEEAGTSLWMSKLLDTNITYRNDHYKNRTLKRARDRLQIQEPADMGIKTLEEIRDMWAMLLIYSAGKSKANMHAAQLSKGGELLTFAWLLMAHLQLGDVGEQFEFLFGSVPGPESKEDNRDLQWRSQDLTTPRAQIEGTIHDNSYAEEGEVPPAVGCCRRAIAGSPPMCARCRGRCARTPLRRRTAVAGSSPMRAGDAPFRRCASAPLLLSGEEERMREGRVGFFWAVTCDGLPNGLATRGCESLCVGLGQTSRAGPWDFGKSGKYMGTSPLKIFARVGLGPKLP</sequence>
<name>Q9FWG0_ORYSJ</name>
<proteinExistence type="predicted"/>
<dbReference type="Pfam" id="PF04578">
    <property type="entry name" value="DUF594"/>
    <property type="match status" value="1"/>
</dbReference>
<dbReference type="InterPro" id="IPR007658">
    <property type="entry name" value="DUF594"/>
</dbReference>
<dbReference type="PANTHER" id="PTHR31325">
    <property type="entry name" value="OS01G0798800 PROTEIN-RELATED"/>
    <property type="match status" value="1"/>
</dbReference>
<evidence type="ECO:0000313" key="2">
    <source>
        <dbReference type="Proteomes" id="UP000000763"/>
    </source>
</evidence>
<gene>
    <name evidence="1" type="primary">OSJNBb0015I11.4</name>
</gene>
<evidence type="ECO:0000313" key="1">
    <source>
        <dbReference type="EMBL" id="AAG13601.1"/>
    </source>
</evidence>
<evidence type="ECO:0008006" key="3">
    <source>
        <dbReference type="Google" id="ProtNLM"/>
    </source>
</evidence>
<dbReference type="AlphaFoldDB" id="Q9FWG0"/>
<reference evidence="2" key="2">
    <citation type="journal article" date="2008" name="Nucleic Acids Res.">
        <title>The rice annotation project database (RAP-DB): 2008 update.</title>
        <authorList>
            <consortium name="The rice annotation project (RAP)"/>
        </authorList>
    </citation>
    <scope>GENOME REANNOTATION</scope>
    <source>
        <strain evidence="2">cv. Nipponbare</strain>
    </source>
</reference>
<reference evidence="2" key="1">
    <citation type="journal article" date="2005" name="Nature">
        <title>The map-based sequence of the rice genome.</title>
        <authorList>
            <consortium name="International rice genome sequencing project (IRGSP)"/>
            <person name="Matsumoto T."/>
            <person name="Wu J."/>
            <person name="Kanamori H."/>
            <person name="Katayose Y."/>
            <person name="Fujisawa M."/>
            <person name="Namiki N."/>
            <person name="Mizuno H."/>
            <person name="Yamamoto K."/>
            <person name="Antonio B.A."/>
            <person name="Baba T."/>
            <person name="Sakata K."/>
            <person name="Nagamura Y."/>
            <person name="Aoki H."/>
            <person name="Arikawa K."/>
            <person name="Arita K."/>
            <person name="Bito T."/>
            <person name="Chiden Y."/>
            <person name="Fujitsuka N."/>
            <person name="Fukunaka R."/>
            <person name="Hamada M."/>
            <person name="Harada C."/>
            <person name="Hayashi A."/>
            <person name="Hijishita S."/>
            <person name="Honda M."/>
            <person name="Hosokawa S."/>
            <person name="Ichikawa Y."/>
            <person name="Idonuma A."/>
            <person name="Iijima M."/>
            <person name="Ikeda M."/>
            <person name="Ikeno M."/>
            <person name="Ito K."/>
            <person name="Ito S."/>
            <person name="Ito T."/>
            <person name="Ito Y."/>
            <person name="Ito Y."/>
            <person name="Iwabuchi A."/>
            <person name="Kamiya K."/>
            <person name="Karasawa W."/>
            <person name="Kurita K."/>
            <person name="Katagiri S."/>
            <person name="Kikuta A."/>
            <person name="Kobayashi H."/>
            <person name="Kobayashi N."/>
            <person name="Machita K."/>
            <person name="Maehara T."/>
            <person name="Masukawa M."/>
            <person name="Mizubayashi T."/>
            <person name="Mukai Y."/>
            <person name="Nagasaki H."/>
            <person name="Nagata Y."/>
            <person name="Naito S."/>
            <person name="Nakashima M."/>
            <person name="Nakama Y."/>
            <person name="Nakamichi Y."/>
            <person name="Nakamura M."/>
            <person name="Meguro A."/>
            <person name="Negishi M."/>
            <person name="Ohta I."/>
            <person name="Ohta T."/>
            <person name="Okamoto M."/>
            <person name="Ono N."/>
            <person name="Saji S."/>
            <person name="Sakaguchi M."/>
            <person name="Sakai K."/>
            <person name="Shibata M."/>
            <person name="Shimokawa T."/>
            <person name="Song J."/>
            <person name="Takazaki Y."/>
            <person name="Terasawa K."/>
            <person name="Tsugane M."/>
            <person name="Tsuji K."/>
            <person name="Ueda S."/>
            <person name="Waki K."/>
            <person name="Yamagata H."/>
            <person name="Yamamoto M."/>
            <person name="Yamamoto S."/>
            <person name="Yamane H."/>
            <person name="Yoshiki S."/>
            <person name="Yoshihara R."/>
            <person name="Yukawa K."/>
            <person name="Zhong H."/>
            <person name="Yano M."/>
            <person name="Yuan Q."/>
            <person name="Ouyang S."/>
            <person name="Liu J."/>
            <person name="Jones K.M."/>
            <person name="Gansberger K."/>
            <person name="Moffat K."/>
            <person name="Hill J."/>
            <person name="Bera J."/>
            <person name="Fadrosh D."/>
            <person name="Jin S."/>
            <person name="Johri S."/>
            <person name="Kim M."/>
            <person name="Overton L."/>
            <person name="Reardon M."/>
            <person name="Tsitrin T."/>
            <person name="Vuong H."/>
            <person name="Weaver B."/>
            <person name="Ciecko A."/>
            <person name="Tallon L."/>
            <person name="Jackson J."/>
            <person name="Pai G."/>
            <person name="Aken S.V."/>
            <person name="Utterback T."/>
            <person name="Reidmuller S."/>
            <person name="Feldblyum T."/>
            <person name="Hsiao J."/>
            <person name="Zismann V."/>
            <person name="Iobst S."/>
            <person name="de Vazeille A.R."/>
            <person name="Buell C.R."/>
            <person name="Ying K."/>
            <person name="Li Y."/>
            <person name="Lu T."/>
            <person name="Huang Y."/>
            <person name="Zhao Q."/>
            <person name="Feng Q."/>
            <person name="Zhang L."/>
            <person name="Zhu J."/>
            <person name="Weng Q."/>
            <person name="Mu J."/>
            <person name="Lu Y."/>
            <person name="Fan D."/>
            <person name="Liu Y."/>
            <person name="Guan J."/>
            <person name="Zhang Y."/>
            <person name="Yu S."/>
            <person name="Liu X."/>
            <person name="Zhang Y."/>
            <person name="Hong G."/>
            <person name="Han B."/>
            <person name="Choisne N."/>
            <person name="Demange N."/>
            <person name="Orjeda G."/>
            <person name="Samain S."/>
            <person name="Cattolico L."/>
            <person name="Pelletier E."/>
            <person name="Couloux A."/>
            <person name="Segurens B."/>
            <person name="Wincker P."/>
            <person name="D'Hont A."/>
            <person name="Scarpelli C."/>
            <person name="Weissenbach J."/>
            <person name="Salanoubat M."/>
            <person name="Quetier F."/>
            <person name="Yu Y."/>
            <person name="Kim H.R."/>
            <person name="Rambo T."/>
            <person name="Currie J."/>
            <person name="Collura K."/>
            <person name="Luo M."/>
            <person name="Yang T."/>
            <person name="Ammiraju J.S.S."/>
            <person name="Engler F."/>
            <person name="Soderlund C."/>
            <person name="Wing R.A."/>
            <person name="Palmer L.E."/>
            <person name="de la Bastide M."/>
            <person name="Spiegel L."/>
            <person name="Nascimento L."/>
            <person name="Zutavern T."/>
            <person name="O'Shaughnessy A."/>
            <person name="Dike S."/>
            <person name="Dedhia N."/>
            <person name="Preston R."/>
            <person name="Balija V."/>
            <person name="McCombie W.R."/>
            <person name="Chow T."/>
            <person name="Chen H."/>
            <person name="Chung M."/>
            <person name="Chen C."/>
            <person name="Shaw J."/>
            <person name="Wu H."/>
            <person name="Hsiao K."/>
            <person name="Chao Y."/>
            <person name="Chu M."/>
            <person name="Cheng C."/>
            <person name="Hour A."/>
            <person name="Lee P."/>
            <person name="Lin S."/>
            <person name="Lin Y."/>
            <person name="Liou J."/>
            <person name="Liu S."/>
            <person name="Hsing Y."/>
            <person name="Raghuvanshi S."/>
            <person name="Mohanty A."/>
            <person name="Bharti A.K."/>
            <person name="Gaur A."/>
            <person name="Gupta V."/>
            <person name="Kumar D."/>
            <person name="Ravi V."/>
            <person name="Vij S."/>
            <person name="Kapur A."/>
            <person name="Khurana P."/>
            <person name="Khurana P."/>
            <person name="Khurana J.P."/>
            <person name="Tyagi A.K."/>
            <person name="Gaikwad K."/>
            <person name="Singh A."/>
            <person name="Dalal V."/>
            <person name="Srivastava S."/>
            <person name="Dixit A."/>
            <person name="Pal A.K."/>
            <person name="Ghazi I.A."/>
            <person name="Yadav M."/>
            <person name="Pandit A."/>
            <person name="Bhargava A."/>
            <person name="Sureshbabu K."/>
            <person name="Batra K."/>
            <person name="Sharma T.R."/>
            <person name="Mohapatra T."/>
            <person name="Singh N.K."/>
            <person name="Messing J."/>
            <person name="Nelson A.B."/>
            <person name="Fuks G."/>
            <person name="Kavchok S."/>
            <person name="Keizer G."/>
            <person name="Linton E."/>
            <person name="Llaca V."/>
            <person name="Song R."/>
            <person name="Tanyolac B."/>
            <person name="Young S."/>
            <person name="Ho-Il K."/>
            <person name="Hahn J.H."/>
            <person name="Sangsakoo G."/>
            <person name="Vanavichit A."/>
            <person name="de Mattos Luiz.A.T."/>
            <person name="Zimmer P.D."/>
            <person name="Malone G."/>
            <person name="Dellagostin O."/>
            <person name="de Oliveira A.C."/>
            <person name="Bevan M."/>
            <person name="Bancroft I."/>
            <person name="Minx P."/>
            <person name="Cordum H."/>
            <person name="Wilson R."/>
            <person name="Cheng Z."/>
            <person name="Jin W."/>
            <person name="Jiang J."/>
            <person name="Leong S.A."/>
            <person name="Iwama H."/>
            <person name="Gojobori T."/>
            <person name="Itoh T."/>
            <person name="Niimura Y."/>
            <person name="Fujii Y."/>
            <person name="Habara T."/>
            <person name="Sakai H."/>
            <person name="Sato Y."/>
            <person name="Wilson G."/>
            <person name="Kumar K."/>
            <person name="McCouch S."/>
            <person name="Juretic N."/>
            <person name="Hoen D."/>
            <person name="Wright S."/>
            <person name="Bruskiewich R."/>
            <person name="Bureau T."/>
            <person name="Miyao A."/>
            <person name="Hirochika H."/>
            <person name="Nishikawa T."/>
            <person name="Kadowaki K."/>
            <person name="Sugiura M."/>
            <person name="Burr B."/>
            <person name="Sasaki T."/>
        </authorList>
    </citation>
    <scope>NUCLEOTIDE SEQUENCE [LARGE SCALE GENOMIC DNA]</scope>
    <source>
        <strain evidence="2">cv. Nipponbare</strain>
    </source>
</reference>
<dbReference type="Proteomes" id="UP000000763">
    <property type="component" value="Chromosome 10"/>
</dbReference>
<protein>
    <recommendedName>
        <fullName evidence="3">DUF4220 domain-containing protein</fullName>
    </recommendedName>
</protein>
<dbReference type="EMBL" id="AC051633">
    <property type="protein sequence ID" value="AAG13601.1"/>
    <property type="molecule type" value="Genomic_DNA"/>
</dbReference>
<organism evidence="1 2">
    <name type="scientific">Oryza sativa subsp. japonica</name>
    <name type="common">Rice</name>
    <dbReference type="NCBI Taxonomy" id="39947"/>
    <lineage>
        <taxon>Eukaryota</taxon>
        <taxon>Viridiplantae</taxon>
        <taxon>Streptophyta</taxon>
        <taxon>Embryophyta</taxon>
        <taxon>Tracheophyta</taxon>
        <taxon>Spermatophyta</taxon>
        <taxon>Magnoliopsida</taxon>
        <taxon>Liliopsida</taxon>
        <taxon>Poales</taxon>
        <taxon>Poaceae</taxon>
        <taxon>BOP clade</taxon>
        <taxon>Oryzoideae</taxon>
        <taxon>Oryzeae</taxon>
        <taxon>Oryzinae</taxon>
        <taxon>Oryza</taxon>
        <taxon>Oryza sativa</taxon>
    </lineage>
</organism>